<dbReference type="AlphaFoldDB" id="A0A420BFU4"/>
<name>A0A420BFU4_SPHD1</name>
<dbReference type="RefSeq" id="WP_120257330.1">
    <property type="nucleotide sequence ID" value="NZ_RAPY01000001.1"/>
</dbReference>
<reference evidence="1 2" key="1">
    <citation type="submission" date="2018-09" db="EMBL/GenBank/DDBJ databases">
        <title>Genomic Encyclopedia of Type Strains, Phase III (KMG-III): the genomes of soil and plant-associated and newly described type strains.</title>
        <authorList>
            <person name="Whitman W."/>
        </authorList>
    </citation>
    <scope>NUCLEOTIDE SEQUENCE [LARGE SCALE GENOMIC DNA]</scope>
    <source>
        <strain evidence="1 2">CECT 7938</strain>
    </source>
</reference>
<keyword evidence="2" id="KW-1185">Reference proteome</keyword>
<dbReference type="EMBL" id="RAPY01000001">
    <property type="protein sequence ID" value="RKE55557.1"/>
    <property type="molecule type" value="Genomic_DNA"/>
</dbReference>
<evidence type="ECO:0000313" key="1">
    <source>
        <dbReference type="EMBL" id="RKE55557.1"/>
    </source>
</evidence>
<organism evidence="1 2">
    <name type="scientific">Sphingobacterium detergens</name>
    <dbReference type="NCBI Taxonomy" id="1145106"/>
    <lineage>
        <taxon>Bacteria</taxon>
        <taxon>Pseudomonadati</taxon>
        <taxon>Bacteroidota</taxon>
        <taxon>Sphingobacteriia</taxon>
        <taxon>Sphingobacteriales</taxon>
        <taxon>Sphingobacteriaceae</taxon>
        <taxon>Sphingobacterium</taxon>
    </lineage>
</organism>
<dbReference type="OrthoDB" id="677036at2"/>
<sequence length="88" mass="10052">MIRYWLKFNLEDVVDTPFGIKLGCGITALSKYDALKIVEEKMFSSKIIPPISSIVEDIDLSSLDENHIIPNMLSPTMRGIWFPLGYQF</sequence>
<protein>
    <submittedName>
        <fullName evidence="1">Uncharacterized protein</fullName>
    </submittedName>
</protein>
<comment type="caution">
    <text evidence="1">The sequence shown here is derived from an EMBL/GenBank/DDBJ whole genome shotgun (WGS) entry which is preliminary data.</text>
</comment>
<evidence type="ECO:0000313" key="2">
    <source>
        <dbReference type="Proteomes" id="UP000286246"/>
    </source>
</evidence>
<accession>A0A420BFU4</accession>
<proteinExistence type="predicted"/>
<gene>
    <name evidence="1" type="ORF">DFQ12_0389</name>
</gene>
<dbReference type="Proteomes" id="UP000286246">
    <property type="component" value="Unassembled WGS sequence"/>
</dbReference>